<gene>
    <name evidence="1" type="primary">mobC</name>
    <name evidence="1" type="ORF">ACFOKA_10275</name>
</gene>
<dbReference type="EMBL" id="JBHRSL010000010">
    <property type="protein sequence ID" value="MFC3052289.1"/>
    <property type="molecule type" value="Genomic_DNA"/>
</dbReference>
<dbReference type="InterPro" id="IPR053842">
    <property type="entry name" value="NikA-like"/>
</dbReference>
<keyword evidence="2" id="KW-1185">Reference proteome</keyword>
<comment type="caution">
    <text evidence="1">The sequence shown here is derived from an EMBL/GenBank/DDBJ whole genome shotgun (WGS) entry which is preliminary data.</text>
</comment>
<protein>
    <submittedName>
        <fullName evidence="1">Plasmid mobilization relaxosome protein MobC</fullName>
    </submittedName>
</protein>
<name>A0ABV7D6H2_9PROT</name>
<organism evidence="1 2">
    <name type="scientific">Kordiimonas pumila</name>
    <dbReference type="NCBI Taxonomy" id="2161677"/>
    <lineage>
        <taxon>Bacteria</taxon>
        <taxon>Pseudomonadati</taxon>
        <taxon>Pseudomonadota</taxon>
        <taxon>Alphaproteobacteria</taxon>
        <taxon>Kordiimonadales</taxon>
        <taxon>Kordiimonadaceae</taxon>
        <taxon>Kordiimonas</taxon>
    </lineage>
</organism>
<dbReference type="RefSeq" id="WP_194214037.1">
    <property type="nucleotide sequence ID" value="NZ_CP061205.1"/>
</dbReference>
<proteinExistence type="predicted"/>
<reference evidence="2" key="1">
    <citation type="journal article" date="2019" name="Int. J. Syst. Evol. Microbiol.">
        <title>The Global Catalogue of Microorganisms (GCM) 10K type strain sequencing project: providing services to taxonomists for standard genome sequencing and annotation.</title>
        <authorList>
            <consortium name="The Broad Institute Genomics Platform"/>
            <consortium name="The Broad Institute Genome Sequencing Center for Infectious Disease"/>
            <person name="Wu L."/>
            <person name="Ma J."/>
        </authorList>
    </citation>
    <scope>NUCLEOTIDE SEQUENCE [LARGE SCALE GENOMIC DNA]</scope>
    <source>
        <strain evidence="2">KCTC 62164</strain>
    </source>
</reference>
<dbReference type="Pfam" id="PF21983">
    <property type="entry name" value="NikA-like"/>
    <property type="match status" value="1"/>
</dbReference>
<evidence type="ECO:0000313" key="2">
    <source>
        <dbReference type="Proteomes" id="UP001595444"/>
    </source>
</evidence>
<dbReference type="Proteomes" id="UP001595444">
    <property type="component" value="Unassembled WGS sequence"/>
</dbReference>
<evidence type="ECO:0000313" key="1">
    <source>
        <dbReference type="EMBL" id="MFC3052289.1"/>
    </source>
</evidence>
<sequence length="121" mass="13570">MARPGKIQAQPRPNRLYVYFTDDELKQVQEAADMTGLRISVYLRQLALAQQIRPAKSRQSKELIQTLSKLGADLNRVGNNINQLAHAANMAGYDPERIFFEDALSELQGTVNQITDAIKEA</sequence>
<accession>A0ABV7D6H2</accession>